<keyword evidence="5" id="KW-0804">Transcription</keyword>
<dbReference type="CDD" id="cd13835">
    <property type="entry name" value="IHF_A"/>
    <property type="match status" value="1"/>
</dbReference>
<dbReference type="InterPro" id="IPR005684">
    <property type="entry name" value="IHF_alpha"/>
</dbReference>
<keyword evidence="6" id="KW-0233">DNA recombination</keyword>
<gene>
    <name evidence="8" type="ORF">METZ01_LOCUS206044</name>
</gene>
<evidence type="ECO:0000256" key="6">
    <source>
        <dbReference type="ARBA" id="ARBA00023172"/>
    </source>
</evidence>
<dbReference type="AlphaFoldDB" id="A0A382ER26"/>
<dbReference type="FunFam" id="4.10.520.10:FF:000002">
    <property type="entry name" value="Integration host factor subunit alpha"/>
    <property type="match status" value="1"/>
</dbReference>
<evidence type="ECO:0000256" key="2">
    <source>
        <dbReference type="ARBA" id="ARBA00022845"/>
    </source>
</evidence>
<keyword evidence="3" id="KW-0805">Transcription regulation</keyword>
<evidence type="ECO:0000256" key="4">
    <source>
        <dbReference type="ARBA" id="ARBA00023125"/>
    </source>
</evidence>
<dbReference type="NCBIfam" id="NF001401">
    <property type="entry name" value="PRK00285.1"/>
    <property type="match status" value="1"/>
</dbReference>
<keyword evidence="2" id="KW-0810">Translation regulation</keyword>
<dbReference type="EMBL" id="UINC01045890">
    <property type="protein sequence ID" value="SVB53190.1"/>
    <property type="molecule type" value="Genomic_DNA"/>
</dbReference>
<dbReference type="Pfam" id="PF00216">
    <property type="entry name" value="Bac_DNA_binding"/>
    <property type="match status" value="1"/>
</dbReference>
<dbReference type="SUPFAM" id="SSF47729">
    <property type="entry name" value="IHF-like DNA-binding proteins"/>
    <property type="match status" value="1"/>
</dbReference>
<dbReference type="GO" id="GO:0009893">
    <property type="term" value="P:positive regulation of metabolic process"/>
    <property type="evidence" value="ECO:0007669"/>
    <property type="project" value="UniProtKB-ARBA"/>
</dbReference>
<evidence type="ECO:0000256" key="7">
    <source>
        <dbReference type="SAM" id="MobiDB-lite"/>
    </source>
</evidence>
<dbReference type="PROSITE" id="PS00045">
    <property type="entry name" value="HISTONE_LIKE"/>
    <property type="match status" value="1"/>
</dbReference>
<sequence length="99" mass="11181">MALTKADMAESLFHVFGFNKREARDLVDSFFEDLRSSLASGEQVKLSGFGNFDLRDKNQRPGRNPKTGEEIPITARRVVTFRAGQKLKARVETYAGTRE</sequence>
<dbReference type="GO" id="GO:0006310">
    <property type="term" value="P:DNA recombination"/>
    <property type="evidence" value="ECO:0007669"/>
    <property type="project" value="UniProtKB-KW"/>
</dbReference>
<dbReference type="HAMAP" id="MF_00380">
    <property type="entry name" value="IHF_alpha"/>
    <property type="match status" value="1"/>
</dbReference>
<dbReference type="GO" id="GO:0003677">
    <property type="term" value="F:DNA binding"/>
    <property type="evidence" value="ECO:0007669"/>
    <property type="project" value="UniProtKB-KW"/>
</dbReference>
<dbReference type="PANTHER" id="PTHR33175">
    <property type="entry name" value="DNA-BINDING PROTEIN HU"/>
    <property type="match status" value="1"/>
</dbReference>
<dbReference type="GO" id="GO:0005829">
    <property type="term" value="C:cytosol"/>
    <property type="evidence" value="ECO:0007669"/>
    <property type="project" value="TreeGrafter"/>
</dbReference>
<dbReference type="PANTHER" id="PTHR33175:SF2">
    <property type="entry name" value="INTEGRATION HOST FACTOR SUBUNIT ALPHA"/>
    <property type="match status" value="1"/>
</dbReference>
<protein>
    <recommendedName>
        <fullName evidence="1">Integration host factor subunit alpha</fullName>
    </recommendedName>
</protein>
<proteinExistence type="inferred from homology"/>
<dbReference type="GO" id="GO:0006355">
    <property type="term" value="P:regulation of DNA-templated transcription"/>
    <property type="evidence" value="ECO:0007669"/>
    <property type="project" value="InterPro"/>
</dbReference>
<evidence type="ECO:0000256" key="1">
    <source>
        <dbReference type="ARBA" id="ARBA00018329"/>
    </source>
</evidence>
<dbReference type="SMART" id="SM00411">
    <property type="entry name" value="BHL"/>
    <property type="match status" value="1"/>
</dbReference>
<evidence type="ECO:0000313" key="8">
    <source>
        <dbReference type="EMBL" id="SVB53190.1"/>
    </source>
</evidence>
<feature type="region of interest" description="Disordered" evidence="7">
    <location>
        <begin position="51"/>
        <end position="70"/>
    </location>
</feature>
<dbReference type="GO" id="GO:0030527">
    <property type="term" value="F:structural constituent of chromatin"/>
    <property type="evidence" value="ECO:0007669"/>
    <property type="project" value="InterPro"/>
</dbReference>
<evidence type="ECO:0000256" key="3">
    <source>
        <dbReference type="ARBA" id="ARBA00023015"/>
    </source>
</evidence>
<evidence type="ECO:0000256" key="5">
    <source>
        <dbReference type="ARBA" id="ARBA00023163"/>
    </source>
</evidence>
<dbReference type="GO" id="GO:0006417">
    <property type="term" value="P:regulation of translation"/>
    <property type="evidence" value="ECO:0007669"/>
    <property type="project" value="UniProtKB-KW"/>
</dbReference>
<organism evidence="8">
    <name type="scientific">marine metagenome</name>
    <dbReference type="NCBI Taxonomy" id="408172"/>
    <lineage>
        <taxon>unclassified sequences</taxon>
        <taxon>metagenomes</taxon>
        <taxon>ecological metagenomes</taxon>
    </lineage>
</organism>
<name>A0A382ER26_9ZZZZ</name>
<dbReference type="InterPro" id="IPR010992">
    <property type="entry name" value="IHF-like_DNA-bd_dom_sf"/>
</dbReference>
<reference evidence="8" key="1">
    <citation type="submission" date="2018-05" db="EMBL/GenBank/DDBJ databases">
        <authorList>
            <person name="Lanie J.A."/>
            <person name="Ng W.-L."/>
            <person name="Kazmierczak K.M."/>
            <person name="Andrzejewski T.M."/>
            <person name="Davidsen T.M."/>
            <person name="Wayne K.J."/>
            <person name="Tettelin H."/>
            <person name="Glass J.I."/>
            <person name="Rusch D."/>
            <person name="Podicherti R."/>
            <person name="Tsui H.-C.T."/>
            <person name="Winkler M.E."/>
        </authorList>
    </citation>
    <scope>NUCLEOTIDE SEQUENCE</scope>
</reference>
<dbReference type="NCBIfam" id="TIGR00987">
    <property type="entry name" value="himA"/>
    <property type="match status" value="1"/>
</dbReference>
<dbReference type="Gene3D" id="4.10.520.10">
    <property type="entry name" value="IHF-like DNA-binding proteins"/>
    <property type="match status" value="1"/>
</dbReference>
<keyword evidence="4" id="KW-0238">DNA-binding</keyword>
<dbReference type="InterPro" id="IPR020816">
    <property type="entry name" value="Histone-like_DNA-bd_CS"/>
</dbReference>
<dbReference type="PRINTS" id="PR01727">
    <property type="entry name" value="DNABINDINGHU"/>
</dbReference>
<accession>A0A382ER26</accession>
<dbReference type="InterPro" id="IPR000119">
    <property type="entry name" value="Hist_DNA-bd"/>
</dbReference>